<sequence>MPKILYVFGYSVWLELGYSESEVTQKTVTLVNGDNFDPSFLKILCYTILPIHLFALMRVCNKQELAAKASGLQGMFLANRQAAFQRYIADPAAGEYKDFYKPRIAANGGEETFGGLLEIFTCKAPADVQAGYFVQSQAHFDAVRSALFEVYWGAWAARESWKKVYAETLH</sequence>
<protein>
    <submittedName>
        <fullName evidence="1">Uncharacterized protein</fullName>
    </submittedName>
</protein>
<dbReference type="Proteomes" id="UP001218218">
    <property type="component" value="Unassembled WGS sequence"/>
</dbReference>
<keyword evidence="2" id="KW-1185">Reference proteome</keyword>
<proteinExistence type="predicted"/>
<reference evidence="1" key="1">
    <citation type="submission" date="2023-03" db="EMBL/GenBank/DDBJ databases">
        <title>Massive genome expansion in bonnet fungi (Mycena s.s.) driven by repeated elements and novel gene families across ecological guilds.</title>
        <authorList>
            <consortium name="Lawrence Berkeley National Laboratory"/>
            <person name="Harder C.B."/>
            <person name="Miyauchi S."/>
            <person name="Viragh M."/>
            <person name="Kuo A."/>
            <person name="Thoen E."/>
            <person name="Andreopoulos B."/>
            <person name="Lu D."/>
            <person name="Skrede I."/>
            <person name="Drula E."/>
            <person name="Henrissat B."/>
            <person name="Morin E."/>
            <person name="Kohler A."/>
            <person name="Barry K."/>
            <person name="LaButti K."/>
            <person name="Morin E."/>
            <person name="Salamov A."/>
            <person name="Lipzen A."/>
            <person name="Mereny Z."/>
            <person name="Hegedus B."/>
            <person name="Baldrian P."/>
            <person name="Stursova M."/>
            <person name="Weitz H."/>
            <person name="Taylor A."/>
            <person name="Grigoriev I.V."/>
            <person name="Nagy L.G."/>
            <person name="Martin F."/>
            <person name="Kauserud H."/>
        </authorList>
    </citation>
    <scope>NUCLEOTIDE SEQUENCE</scope>
    <source>
        <strain evidence="1">CBHHK002</strain>
    </source>
</reference>
<comment type="caution">
    <text evidence="1">The sequence shown here is derived from an EMBL/GenBank/DDBJ whole genome shotgun (WGS) entry which is preliminary data.</text>
</comment>
<name>A0AAD7A7X9_9AGAR</name>
<dbReference type="EMBL" id="JARIHO010000013">
    <property type="protein sequence ID" value="KAJ7351541.1"/>
    <property type="molecule type" value="Genomic_DNA"/>
</dbReference>
<evidence type="ECO:0000313" key="1">
    <source>
        <dbReference type="EMBL" id="KAJ7351541.1"/>
    </source>
</evidence>
<organism evidence="1 2">
    <name type="scientific">Mycena albidolilacea</name>
    <dbReference type="NCBI Taxonomy" id="1033008"/>
    <lineage>
        <taxon>Eukaryota</taxon>
        <taxon>Fungi</taxon>
        <taxon>Dikarya</taxon>
        <taxon>Basidiomycota</taxon>
        <taxon>Agaricomycotina</taxon>
        <taxon>Agaricomycetes</taxon>
        <taxon>Agaricomycetidae</taxon>
        <taxon>Agaricales</taxon>
        <taxon>Marasmiineae</taxon>
        <taxon>Mycenaceae</taxon>
        <taxon>Mycena</taxon>
    </lineage>
</organism>
<accession>A0AAD7A7X9</accession>
<dbReference type="AlphaFoldDB" id="A0AAD7A7X9"/>
<gene>
    <name evidence="1" type="ORF">DFH08DRAFT_806261</name>
</gene>
<evidence type="ECO:0000313" key="2">
    <source>
        <dbReference type="Proteomes" id="UP001218218"/>
    </source>
</evidence>